<evidence type="ECO:0000313" key="2">
    <source>
        <dbReference type="EMBL" id="QDL91883.1"/>
    </source>
</evidence>
<dbReference type="InterPro" id="IPR052186">
    <property type="entry name" value="Hydantoin_racemase-like"/>
</dbReference>
<keyword evidence="3" id="KW-1185">Reference proteome</keyword>
<dbReference type="PANTHER" id="PTHR28047">
    <property type="entry name" value="PROTEIN DCG1"/>
    <property type="match status" value="1"/>
</dbReference>
<dbReference type="GO" id="GO:0047661">
    <property type="term" value="F:amino-acid racemase activity"/>
    <property type="evidence" value="ECO:0007669"/>
    <property type="project" value="InterPro"/>
</dbReference>
<name>A0A5B8G074_9RHOB</name>
<organism evidence="2 3">
    <name type="scientific">Paroceanicella profunda</name>
    <dbReference type="NCBI Taxonomy" id="2579971"/>
    <lineage>
        <taxon>Bacteria</taxon>
        <taxon>Pseudomonadati</taxon>
        <taxon>Pseudomonadota</taxon>
        <taxon>Alphaproteobacteria</taxon>
        <taxon>Rhodobacterales</taxon>
        <taxon>Paracoccaceae</taxon>
        <taxon>Paroceanicella</taxon>
    </lineage>
</organism>
<proteinExistence type="inferred from homology"/>
<dbReference type="Gene3D" id="3.40.50.12500">
    <property type="match status" value="1"/>
</dbReference>
<dbReference type="InterPro" id="IPR015942">
    <property type="entry name" value="Asp/Glu/hydantoin_racemase"/>
</dbReference>
<dbReference type="EMBL" id="CP040818">
    <property type="protein sequence ID" value="QDL91883.1"/>
    <property type="molecule type" value="Genomic_DNA"/>
</dbReference>
<dbReference type="InterPro" id="IPR053714">
    <property type="entry name" value="Iso_Racemase_Enz_sf"/>
</dbReference>
<accession>A0A5B8G074</accession>
<dbReference type="AlphaFoldDB" id="A0A5B8G074"/>
<evidence type="ECO:0000256" key="1">
    <source>
        <dbReference type="ARBA" id="ARBA00038414"/>
    </source>
</evidence>
<gene>
    <name evidence="2" type="ORF">FDP22_08905</name>
</gene>
<dbReference type="RefSeq" id="WP_138572065.1">
    <property type="nucleotide sequence ID" value="NZ_CP040818.1"/>
</dbReference>
<dbReference type="Pfam" id="PF01177">
    <property type="entry name" value="Asp_Glu_race"/>
    <property type="match status" value="1"/>
</dbReference>
<dbReference type="OrthoDB" id="9791723at2"/>
<dbReference type="Proteomes" id="UP000305888">
    <property type="component" value="Chromosome"/>
</dbReference>
<dbReference type="PANTHER" id="PTHR28047:SF5">
    <property type="entry name" value="PROTEIN DCG1"/>
    <property type="match status" value="1"/>
</dbReference>
<protein>
    <submittedName>
        <fullName evidence="2">HyuE hydantoin racemase</fullName>
    </submittedName>
</protein>
<sequence length="221" mass="21680">MRLLLVNPNTTVSMTEKAAEAARGAAPAGVEILARTSLSGPASIQGAEDGAAALPGLFAALRAGAAEGADAAIIACFDDTGLAEARALFPGPVLGIGQAAFHAAALSGHRFSVVTTLSVSIPVIEENLEAYGLAALCARVRASEVPVLALEELGGAAEAQVSAEIGRAVAEDGAGAIVLGCAGMADLADRLSAAHGVPVIDGVRAAVRLAHAMVGLGNGTG</sequence>
<evidence type="ECO:0000313" key="3">
    <source>
        <dbReference type="Proteomes" id="UP000305888"/>
    </source>
</evidence>
<dbReference type="KEGG" id="ppru:FDP22_08905"/>
<reference evidence="2 3" key="1">
    <citation type="submission" date="2019-06" db="EMBL/GenBank/DDBJ databases">
        <title>Genome sequence of Rhodobacteraceae bacterium D4M1.</title>
        <authorList>
            <person name="Cao J."/>
        </authorList>
    </citation>
    <scope>NUCLEOTIDE SEQUENCE [LARGE SCALE GENOMIC DNA]</scope>
    <source>
        <strain evidence="2 3">D4M1</strain>
    </source>
</reference>
<comment type="similarity">
    <text evidence="1">Belongs to the HyuE racemase family.</text>
</comment>